<dbReference type="AlphaFoldDB" id="A0A7W8YTS8"/>
<evidence type="ECO:0000313" key="3">
    <source>
        <dbReference type="EMBL" id="MBB5621648.1"/>
    </source>
</evidence>
<dbReference type="RefSeq" id="WP_260319769.1">
    <property type="nucleotide sequence ID" value="NZ_JACHCF010000006.1"/>
</dbReference>
<dbReference type="PANTHER" id="PTHR46558">
    <property type="entry name" value="TRACRIPTIONAL REGULATORY PROTEIN-RELATED-RELATED"/>
    <property type="match status" value="1"/>
</dbReference>
<organism evidence="3 4">
    <name type="scientific">Pedobacter cryoconitis</name>
    <dbReference type="NCBI Taxonomy" id="188932"/>
    <lineage>
        <taxon>Bacteria</taxon>
        <taxon>Pseudomonadati</taxon>
        <taxon>Bacteroidota</taxon>
        <taxon>Sphingobacteriia</taxon>
        <taxon>Sphingobacteriales</taxon>
        <taxon>Sphingobacteriaceae</taxon>
        <taxon>Pedobacter</taxon>
    </lineage>
</organism>
<evidence type="ECO:0000313" key="4">
    <source>
        <dbReference type="Proteomes" id="UP000537718"/>
    </source>
</evidence>
<comment type="caution">
    <text evidence="3">The sequence shown here is derived from an EMBL/GenBank/DDBJ whole genome shotgun (WGS) entry which is preliminary data.</text>
</comment>
<gene>
    <name evidence="3" type="ORF">HDE69_002711</name>
</gene>
<name>A0A7W8YTS8_9SPHI</name>
<dbReference type="InterPro" id="IPR001387">
    <property type="entry name" value="Cro/C1-type_HTH"/>
</dbReference>
<sequence>MIEMQIISKKIQYLRQQKRWNQSILAEKLKLSVPAVSKIETGMTDINMSRLMQIAEIFEVTLMELLSTDEQYMPSAAYQEAGAIRAKLMLREDEITQLQKKLIDLYEVCRKGLL</sequence>
<protein>
    <submittedName>
        <fullName evidence="3">Transcriptional regulator with XRE-family HTH domain</fullName>
    </submittedName>
</protein>
<dbReference type="PANTHER" id="PTHR46558:SF4">
    <property type="entry name" value="DNA-BIDING PHAGE PROTEIN"/>
    <property type="match status" value="1"/>
</dbReference>
<keyword evidence="1" id="KW-0238">DNA-binding</keyword>
<reference evidence="3 4" key="1">
    <citation type="submission" date="2020-08" db="EMBL/GenBank/DDBJ databases">
        <title>Genomic Encyclopedia of Type Strains, Phase IV (KMG-V): Genome sequencing to study the core and pangenomes of soil and plant-associated prokaryotes.</title>
        <authorList>
            <person name="Whitman W."/>
        </authorList>
    </citation>
    <scope>NUCLEOTIDE SEQUENCE [LARGE SCALE GENOMIC DNA]</scope>
    <source>
        <strain evidence="3 4">MP7CTX6</strain>
    </source>
</reference>
<dbReference type="SUPFAM" id="SSF47413">
    <property type="entry name" value="lambda repressor-like DNA-binding domains"/>
    <property type="match status" value="1"/>
</dbReference>
<dbReference type="InterPro" id="IPR010982">
    <property type="entry name" value="Lambda_DNA-bd_dom_sf"/>
</dbReference>
<proteinExistence type="predicted"/>
<dbReference type="GO" id="GO:0003677">
    <property type="term" value="F:DNA binding"/>
    <property type="evidence" value="ECO:0007669"/>
    <property type="project" value="UniProtKB-KW"/>
</dbReference>
<evidence type="ECO:0000259" key="2">
    <source>
        <dbReference type="PROSITE" id="PS50943"/>
    </source>
</evidence>
<feature type="domain" description="HTH cro/C1-type" evidence="2">
    <location>
        <begin position="11"/>
        <end position="65"/>
    </location>
</feature>
<dbReference type="CDD" id="cd00093">
    <property type="entry name" value="HTH_XRE"/>
    <property type="match status" value="1"/>
</dbReference>
<dbReference type="PROSITE" id="PS50943">
    <property type="entry name" value="HTH_CROC1"/>
    <property type="match status" value="1"/>
</dbReference>
<dbReference type="Pfam" id="PF01381">
    <property type="entry name" value="HTH_3"/>
    <property type="match status" value="1"/>
</dbReference>
<evidence type="ECO:0000256" key="1">
    <source>
        <dbReference type="ARBA" id="ARBA00023125"/>
    </source>
</evidence>
<dbReference type="Gene3D" id="1.10.260.40">
    <property type="entry name" value="lambda repressor-like DNA-binding domains"/>
    <property type="match status" value="1"/>
</dbReference>
<dbReference type="SMART" id="SM00530">
    <property type="entry name" value="HTH_XRE"/>
    <property type="match status" value="1"/>
</dbReference>
<dbReference type="Proteomes" id="UP000537718">
    <property type="component" value="Unassembled WGS sequence"/>
</dbReference>
<dbReference type="EMBL" id="JACHCF010000006">
    <property type="protein sequence ID" value="MBB5621648.1"/>
    <property type="molecule type" value="Genomic_DNA"/>
</dbReference>
<accession>A0A7W8YTS8</accession>